<accession>A0A5N6RRT2</accession>
<feature type="compositionally biased region" description="Basic residues" evidence="1">
    <location>
        <begin position="13"/>
        <end position="22"/>
    </location>
</feature>
<reference evidence="2 3" key="1">
    <citation type="submission" date="2019-06" db="EMBL/GenBank/DDBJ databases">
        <title>A chromosomal-level reference genome of Carpinus fangiana (Coryloideae, Betulaceae).</title>
        <authorList>
            <person name="Yang X."/>
            <person name="Wang Z."/>
            <person name="Zhang L."/>
            <person name="Hao G."/>
            <person name="Liu J."/>
            <person name="Yang Y."/>
        </authorList>
    </citation>
    <scope>NUCLEOTIDE SEQUENCE [LARGE SCALE GENOMIC DNA]</scope>
    <source>
        <strain evidence="2">Cfa_2016G</strain>
        <tissue evidence="2">Leaf</tissue>
    </source>
</reference>
<dbReference type="EMBL" id="CM017328">
    <property type="protein sequence ID" value="KAE8125108.1"/>
    <property type="molecule type" value="Genomic_DNA"/>
</dbReference>
<dbReference type="PANTHER" id="PTHR47681">
    <property type="entry name" value="PHOSPHATIDYLINOSITOL N-ACETYLGLUCOSAMINYLTRANSFERASE SUBUNIT P-RELATED"/>
    <property type="match status" value="1"/>
</dbReference>
<dbReference type="PANTHER" id="PTHR47681:SF3">
    <property type="entry name" value="PHOSPHATIDYLINOSITOL N-ACETYLGLUCOSAMINYLTRANSFERASE SUBUNIT P-RELATED"/>
    <property type="match status" value="1"/>
</dbReference>
<feature type="region of interest" description="Disordered" evidence="1">
    <location>
        <begin position="1"/>
        <end position="43"/>
    </location>
</feature>
<organism evidence="2 3">
    <name type="scientific">Carpinus fangiana</name>
    <dbReference type="NCBI Taxonomy" id="176857"/>
    <lineage>
        <taxon>Eukaryota</taxon>
        <taxon>Viridiplantae</taxon>
        <taxon>Streptophyta</taxon>
        <taxon>Embryophyta</taxon>
        <taxon>Tracheophyta</taxon>
        <taxon>Spermatophyta</taxon>
        <taxon>Magnoliopsida</taxon>
        <taxon>eudicotyledons</taxon>
        <taxon>Gunneridae</taxon>
        <taxon>Pentapetalae</taxon>
        <taxon>rosids</taxon>
        <taxon>fabids</taxon>
        <taxon>Fagales</taxon>
        <taxon>Betulaceae</taxon>
        <taxon>Carpinus</taxon>
    </lineage>
</organism>
<keyword evidence="3" id="KW-1185">Reference proteome</keyword>
<evidence type="ECO:0000313" key="2">
    <source>
        <dbReference type="EMBL" id="KAE8125108.1"/>
    </source>
</evidence>
<gene>
    <name evidence="2" type="ORF">FH972_019943</name>
</gene>
<dbReference type="OrthoDB" id="690928at2759"/>
<evidence type="ECO:0000313" key="3">
    <source>
        <dbReference type="Proteomes" id="UP000327013"/>
    </source>
</evidence>
<proteinExistence type="predicted"/>
<name>A0A5N6RRT2_9ROSI</name>
<protein>
    <submittedName>
        <fullName evidence="2">Uncharacterized protein</fullName>
    </submittedName>
</protein>
<dbReference type="AlphaFoldDB" id="A0A5N6RRT2"/>
<evidence type="ECO:0000256" key="1">
    <source>
        <dbReference type="SAM" id="MobiDB-lite"/>
    </source>
</evidence>
<sequence length="87" mass="9293">MEDTYSVTSPRRILSRSKKRRATVSSLDAGERASGFGVCGEHGPKPSKVYGLMGSITTVVAAGSLHRSCFYSCLGLVELKLPNCLIS</sequence>
<dbReference type="Proteomes" id="UP000327013">
    <property type="component" value="Chromosome 8"/>
</dbReference>